<comment type="caution">
    <text evidence="2">The sequence shown here is derived from an EMBL/GenBank/DDBJ whole genome shotgun (WGS) entry which is preliminary data.</text>
</comment>
<evidence type="ECO:0000313" key="3">
    <source>
        <dbReference type="Proteomes" id="UP000487117"/>
    </source>
</evidence>
<reference evidence="3" key="1">
    <citation type="journal article" date="2020" name="MBio">
        <title>Horizontal gene transfer to a defensive symbiont with a reduced genome amongst a multipartite beetle microbiome.</title>
        <authorList>
            <person name="Waterworth S.C."/>
            <person name="Florez L.V."/>
            <person name="Rees E.R."/>
            <person name="Hertweck C."/>
            <person name="Kaltenpoth M."/>
            <person name="Kwan J.C."/>
        </authorList>
    </citation>
    <scope>NUCLEOTIDE SEQUENCE [LARGE SCALE GENOMIC DNA]</scope>
</reference>
<proteinExistence type="predicted"/>
<dbReference type="Proteomes" id="UP000487117">
    <property type="component" value="Unassembled WGS sequence"/>
</dbReference>
<gene>
    <name evidence="2" type="ORF">GAK31_03547</name>
</gene>
<organism evidence="2 3">
    <name type="scientific">Stenotrophomonas maltophilia</name>
    <name type="common">Pseudomonas maltophilia</name>
    <name type="synonym">Xanthomonas maltophilia</name>
    <dbReference type="NCBI Taxonomy" id="40324"/>
    <lineage>
        <taxon>Bacteria</taxon>
        <taxon>Pseudomonadati</taxon>
        <taxon>Pseudomonadota</taxon>
        <taxon>Gammaproteobacteria</taxon>
        <taxon>Lysobacterales</taxon>
        <taxon>Lysobacteraceae</taxon>
        <taxon>Stenotrophomonas</taxon>
        <taxon>Stenotrophomonas maltophilia group</taxon>
    </lineage>
</organism>
<dbReference type="EMBL" id="WNDS01000005">
    <property type="protein sequence ID" value="KAF1013398.1"/>
    <property type="molecule type" value="Genomic_DNA"/>
</dbReference>
<sequence>MNTPAPTDEELHALVDGRLAPARQAEVLAWLQDNPQQQARVDGWTRDLRSLRAAWAGNDAGTMLPAALDPVATRRRLRTQRRRRLATVAACALTLCIGTGLGWQLHAGRDAEHLPMADAVAAYRLFAAAGVPLEFNAGGRVQLDDWLRGHFGSAADVPDLSAQGYRLQGGRLLSTAEGAAAMLVYQAEDGGRIGLYVRPRTPRALPVGERRDGRLLAQYWSRNGVAFALVGPADSMRTQPLLPLLSGAGEQQG</sequence>
<evidence type="ECO:0008006" key="4">
    <source>
        <dbReference type="Google" id="ProtNLM"/>
    </source>
</evidence>
<accession>A0A7V8JKH2</accession>
<keyword evidence="1" id="KW-1133">Transmembrane helix</keyword>
<feature type="transmembrane region" description="Helical" evidence="1">
    <location>
        <begin position="85"/>
        <end position="105"/>
    </location>
</feature>
<keyword evidence="1" id="KW-0812">Transmembrane</keyword>
<name>A0A7V8JKH2_STEMA</name>
<protein>
    <recommendedName>
        <fullName evidence="4">Anti-sigma factor</fullName>
    </recommendedName>
</protein>
<keyword evidence="1" id="KW-0472">Membrane</keyword>
<dbReference type="AlphaFoldDB" id="A0A7V8JKH2"/>
<evidence type="ECO:0000256" key="1">
    <source>
        <dbReference type="SAM" id="Phobius"/>
    </source>
</evidence>
<evidence type="ECO:0000313" key="2">
    <source>
        <dbReference type="EMBL" id="KAF1013398.1"/>
    </source>
</evidence>